<evidence type="ECO:0000256" key="1">
    <source>
        <dbReference type="ARBA" id="ARBA00023125"/>
    </source>
</evidence>
<comment type="caution">
    <text evidence="3">The sequence shown here is derived from an EMBL/GenBank/DDBJ whole genome shotgun (WGS) entry which is preliminary data.</text>
</comment>
<dbReference type="InterPro" id="IPR012340">
    <property type="entry name" value="NA-bd_OB-fold"/>
</dbReference>
<dbReference type="GO" id="GO:0003697">
    <property type="term" value="F:single-stranded DNA binding"/>
    <property type="evidence" value="ECO:0007669"/>
    <property type="project" value="InterPro"/>
</dbReference>
<dbReference type="GO" id="GO:0042645">
    <property type="term" value="C:mitochondrial nucleoid"/>
    <property type="evidence" value="ECO:0007669"/>
    <property type="project" value="TreeGrafter"/>
</dbReference>
<reference evidence="3" key="1">
    <citation type="submission" date="2022-07" db="EMBL/GenBank/DDBJ databases">
        <title>Phylogenomic reconstructions and comparative analyses of Kickxellomycotina fungi.</title>
        <authorList>
            <person name="Reynolds N.K."/>
            <person name="Stajich J.E."/>
            <person name="Barry K."/>
            <person name="Grigoriev I.V."/>
            <person name="Crous P."/>
            <person name="Smith M.E."/>
        </authorList>
    </citation>
    <scope>NUCLEOTIDE SEQUENCE</scope>
    <source>
        <strain evidence="3">IMI 214461</strain>
    </source>
</reference>
<dbReference type="Pfam" id="PF00436">
    <property type="entry name" value="SSB"/>
    <property type="match status" value="1"/>
</dbReference>
<dbReference type="OrthoDB" id="1078367at2759"/>
<comment type="subcellular location">
    <subcellularLocation>
        <location evidence="2">Mitochondrion</location>
    </subcellularLocation>
</comment>
<dbReference type="PROSITE" id="PS50935">
    <property type="entry name" value="SSB"/>
    <property type="match status" value="1"/>
</dbReference>
<proteinExistence type="predicted"/>
<dbReference type="Proteomes" id="UP001150907">
    <property type="component" value="Unassembled WGS sequence"/>
</dbReference>
<name>A0A9W8BCM4_9FUNG</name>
<protein>
    <recommendedName>
        <fullName evidence="2">Single-stranded DNA-binding protein</fullName>
    </recommendedName>
</protein>
<keyword evidence="2" id="KW-0496">Mitochondrion</keyword>
<evidence type="ECO:0000313" key="3">
    <source>
        <dbReference type="EMBL" id="KAJ2002786.1"/>
    </source>
</evidence>
<keyword evidence="1 2" id="KW-0238">DNA-binding</keyword>
<evidence type="ECO:0000256" key="2">
    <source>
        <dbReference type="PIRNR" id="PIRNR002070"/>
    </source>
</evidence>
<keyword evidence="4" id="KW-1185">Reference proteome</keyword>
<gene>
    <name evidence="3" type="ORF">H4R26_003424</name>
</gene>
<dbReference type="PANTHER" id="PTHR10302">
    <property type="entry name" value="SINGLE-STRANDED DNA-BINDING PROTEIN"/>
    <property type="match status" value="1"/>
</dbReference>
<dbReference type="PANTHER" id="PTHR10302:SF0">
    <property type="entry name" value="SINGLE-STRANDED DNA-BINDING PROTEIN, MITOCHONDRIAL"/>
    <property type="match status" value="1"/>
</dbReference>
<sequence>MYVECYVNKAILLGNVGADPQEHTFDNGAKVVSFPLATSRRYKDGSGNILEQTAWHKVKFTGDNAEKVMRLVKKSAAVQVDGSIRYDFYTNKDGVEIHTTTIQGETIRVVAFAKRPEGEAAKEGAEEN</sequence>
<dbReference type="Gene3D" id="2.40.50.140">
    <property type="entry name" value="Nucleic acid-binding proteins"/>
    <property type="match status" value="1"/>
</dbReference>
<dbReference type="InterPro" id="IPR000424">
    <property type="entry name" value="Primosome_PriB/ssb"/>
</dbReference>
<dbReference type="EMBL" id="JANBQF010000270">
    <property type="protein sequence ID" value="KAJ2002786.1"/>
    <property type="molecule type" value="Genomic_DNA"/>
</dbReference>
<dbReference type="PIRSF" id="PIRSF002070">
    <property type="entry name" value="SSB"/>
    <property type="match status" value="1"/>
</dbReference>
<organism evidence="3 4">
    <name type="scientific">Coemansia thaxteri</name>
    <dbReference type="NCBI Taxonomy" id="2663907"/>
    <lineage>
        <taxon>Eukaryota</taxon>
        <taxon>Fungi</taxon>
        <taxon>Fungi incertae sedis</taxon>
        <taxon>Zoopagomycota</taxon>
        <taxon>Kickxellomycotina</taxon>
        <taxon>Kickxellomycetes</taxon>
        <taxon>Kickxellales</taxon>
        <taxon>Kickxellaceae</taxon>
        <taxon>Coemansia</taxon>
    </lineage>
</organism>
<dbReference type="CDD" id="cd04496">
    <property type="entry name" value="SSB_OBF"/>
    <property type="match status" value="1"/>
</dbReference>
<dbReference type="SUPFAM" id="SSF50249">
    <property type="entry name" value="Nucleic acid-binding proteins"/>
    <property type="match status" value="1"/>
</dbReference>
<accession>A0A9W8BCM4</accession>
<dbReference type="AlphaFoldDB" id="A0A9W8BCM4"/>
<dbReference type="NCBIfam" id="TIGR00621">
    <property type="entry name" value="ssb"/>
    <property type="match status" value="1"/>
</dbReference>
<dbReference type="InterPro" id="IPR011344">
    <property type="entry name" value="ssDNA-bd"/>
</dbReference>
<dbReference type="GO" id="GO:0006264">
    <property type="term" value="P:mitochondrial DNA replication"/>
    <property type="evidence" value="ECO:0007669"/>
    <property type="project" value="TreeGrafter"/>
</dbReference>
<evidence type="ECO:0000313" key="4">
    <source>
        <dbReference type="Proteomes" id="UP001150907"/>
    </source>
</evidence>